<evidence type="ECO:0000256" key="1">
    <source>
        <dbReference type="SAM" id="MobiDB-lite"/>
    </source>
</evidence>
<proteinExistence type="predicted"/>
<name>A0ABQ3AZ16_9ACTN</name>
<evidence type="ECO:0000313" key="2">
    <source>
        <dbReference type="EMBL" id="GGY71277.1"/>
    </source>
</evidence>
<evidence type="ECO:0000313" key="3">
    <source>
        <dbReference type="Proteomes" id="UP000600946"/>
    </source>
</evidence>
<evidence type="ECO:0008006" key="4">
    <source>
        <dbReference type="Google" id="ProtNLM"/>
    </source>
</evidence>
<comment type="caution">
    <text evidence="2">The sequence shown here is derived from an EMBL/GenBank/DDBJ whole genome shotgun (WGS) entry which is preliminary data.</text>
</comment>
<keyword evidence="3" id="KW-1185">Reference proteome</keyword>
<dbReference type="Proteomes" id="UP000600946">
    <property type="component" value="Unassembled WGS sequence"/>
</dbReference>
<organism evidence="2 3">
    <name type="scientific">Streptomyces xanthochromogenes</name>
    <dbReference type="NCBI Taxonomy" id="67384"/>
    <lineage>
        <taxon>Bacteria</taxon>
        <taxon>Bacillati</taxon>
        <taxon>Actinomycetota</taxon>
        <taxon>Actinomycetes</taxon>
        <taxon>Kitasatosporales</taxon>
        <taxon>Streptomycetaceae</taxon>
        <taxon>Streptomyces</taxon>
    </lineage>
</organism>
<feature type="region of interest" description="Disordered" evidence="1">
    <location>
        <begin position="36"/>
        <end position="77"/>
    </location>
</feature>
<reference evidence="3" key="1">
    <citation type="journal article" date="2019" name="Int. J. Syst. Evol. Microbiol.">
        <title>The Global Catalogue of Microorganisms (GCM) 10K type strain sequencing project: providing services to taxonomists for standard genome sequencing and annotation.</title>
        <authorList>
            <consortium name="The Broad Institute Genomics Platform"/>
            <consortium name="The Broad Institute Genome Sequencing Center for Infectious Disease"/>
            <person name="Wu L."/>
            <person name="Ma J."/>
        </authorList>
    </citation>
    <scope>NUCLEOTIDE SEQUENCE [LARGE SCALE GENOMIC DNA]</scope>
    <source>
        <strain evidence="3">JCM 4594</strain>
    </source>
</reference>
<feature type="compositionally biased region" description="Acidic residues" evidence="1">
    <location>
        <begin position="36"/>
        <end position="54"/>
    </location>
</feature>
<accession>A0ABQ3AZ16</accession>
<gene>
    <name evidence="2" type="ORF">GCM10010326_76840</name>
</gene>
<sequence length="110" mass="12085">MFVNVIRTEPTPWRASPWFFAAIRRFAVWQADDAGEEFEPPVAVPDDEPPEEAEADRLAAELDGATGDDGEEELPLTSEELSVPHAVSARTAASPTEVTTAWRTEMRCIG</sequence>
<dbReference type="EMBL" id="BMUU01000026">
    <property type="protein sequence ID" value="GGY71277.1"/>
    <property type="molecule type" value="Genomic_DNA"/>
</dbReference>
<protein>
    <recommendedName>
        <fullName evidence="4">Transposase</fullName>
    </recommendedName>
</protein>